<organism evidence="1 2">
    <name type="scientific">Trifolium medium</name>
    <dbReference type="NCBI Taxonomy" id="97028"/>
    <lineage>
        <taxon>Eukaryota</taxon>
        <taxon>Viridiplantae</taxon>
        <taxon>Streptophyta</taxon>
        <taxon>Embryophyta</taxon>
        <taxon>Tracheophyta</taxon>
        <taxon>Spermatophyta</taxon>
        <taxon>Magnoliopsida</taxon>
        <taxon>eudicotyledons</taxon>
        <taxon>Gunneridae</taxon>
        <taxon>Pentapetalae</taxon>
        <taxon>rosids</taxon>
        <taxon>fabids</taxon>
        <taxon>Fabales</taxon>
        <taxon>Fabaceae</taxon>
        <taxon>Papilionoideae</taxon>
        <taxon>50 kb inversion clade</taxon>
        <taxon>NPAAA clade</taxon>
        <taxon>Hologalegina</taxon>
        <taxon>IRL clade</taxon>
        <taxon>Trifolieae</taxon>
        <taxon>Trifolium</taxon>
    </lineage>
</organism>
<evidence type="ECO:0000313" key="1">
    <source>
        <dbReference type="EMBL" id="MCI97458.1"/>
    </source>
</evidence>
<keyword evidence="2" id="KW-1185">Reference proteome</keyword>
<name>A0A392W9V9_9FABA</name>
<evidence type="ECO:0000313" key="2">
    <source>
        <dbReference type="Proteomes" id="UP000265520"/>
    </source>
</evidence>
<feature type="non-terminal residue" evidence="1">
    <location>
        <position position="44"/>
    </location>
</feature>
<accession>A0A392W9V9</accession>
<dbReference type="AlphaFoldDB" id="A0A392W9V9"/>
<dbReference type="EMBL" id="LXQA011443846">
    <property type="protein sequence ID" value="MCI97458.1"/>
    <property type="molecule type" value="Genomic_DNA"/>
</dbReference>
<dbReference type="Proteomes" id="UP000265520">
    <property type="component" value="Unassembled WGS sequence"/>
</dbReference>
<sequence length="44" mass="4862">MVYPLRSLLTDVTINGTQINFPLNTREYSTQIVGSCDGLLCSVQ</sequence>
<comment type="caution">
    <text evidence="1">The sequence shown here is derived from an EMBL/GenBank/DDBJ whole genome shotgun (WGS) entry which is preliminary data.</text>
</comment>
<proteinExistence type="predicted"/>
<protein>
    <submittedName>
        <fullName evidence="1">Uncharacterized protein</fullName>
    </submittedName>
</protein>
<reference evidence="1 2" key="1">
    <citation type="journal article" date="2018" name="Front. Plant Sci.">
        <title>Red Clover (Trifolium pratense) and Zigzag Clover (T. medium) - A Picture of Genomic Similarities and Differences.</title>
        <authorList>
            <person name="Dluhosova J."/>
            <person name="Istvanek J."/>
            <person name="Nedelnik J."/>
            <person name="Repkova J."/>
        </authorList>
    </citation>
    <scope>NUCLEOTIDE SEQUENCE [LARGE SCALE GENOMIC DNA]</scope>
    <source>
        <strain evidence="2">cv. 10/8</strain>
        <tissue evidence="1">Leaf</tissue>
    </source>
</reference>